<feature type="transmembrane region" description="Helical" evidence="2">
    <location>
        <begin position="57"/>
        <end position="81"/>
    </location>
</feature>
<keyword evidence="4" id="KW-1185">Reference proteome</keyword>
<evidence type="ECO:0000256" key="1">
    <source>
        <dbReference type="SAM" id="MobiDB-lite"/>
    </source>
</evidence>
<dbReference type="Proteomes" id="UP000320762">
    <property type="component" value="Unassembled WGS sequence"/>
</dbReference>
<feature type="compositionally biased region" description="Polar residues" evidence="1">
    <location>
        <begin position="123"/>
        <end position="140"/>
    </location>
</feature>
<evidence type="ECO:0000313" key="4">
    <source>
        <dbReference type="Proteomes" id="UP000320762"/>
    </source>
</evidence>
<dbReference type="AlphaFoldDB" id="A0A550CWY1"/>
<gene>
    <name evidence="3" type="ORF">BD626DRAFT_473590</name>
</gene>
<keyword evidence="2" id="KW-1133">Transmembrane helix</keyword>
<reference evidence="3 4" key="1">
    <citation type="journal article" date="2019" name="New Phytol.">
        <title>Comparative genomics reveals unique wood-decay strategies and fruiting body development in the Schizophyllaceae.</title>
        <authorList>
            <person name="Almasi E."/>
            <person name="Sahu N."/>
            <person name="Krizsan K."/>
            <person name="Balint B."/>
            <person name="Kovacs G.M."/>
            <person name="Kiss B."/>
            <person name="Cseklye J."/>
            <person name="Drula E."/>
            <person name="Henrissat B."/>
            <person name="Nagy I."/>
            <person name="Chovatia M."/>
            <person name="Adam C."/>
            <person name="LaButti K."/>
            <person name="Lipzen A."/>
            <person name="Riley R."/>
            <person name="Grigoriev I.V."/>
            <person name="Nagy L.G."/>
        </authorList>
    </citation>
    <scope>NUCLEOTIDE SEQUENCE [LARGE SCALE GENOMIC DNA]</scope>
    <source>
        <strain evidence="3 4">NL-1724</strain>
    </source>
</reference>
<keyword evidence="2" id="KW-0812">Transmembrane</keyword>
<evidence type="ECO:0000313" key="3">
    <source>
        <dbReference type="EMBL" id="TRM69297.1"/>
    </source>
</evidence>
<dbReference type="EMBL" id="VDMD01000001">
    <property type="protein sequence ID" value="TRM69297.1"/>
    <property type="molecule type" value="Genomic_DNA"/>
</dbReference>
<dbReference type="OrthoDB" id="10345382at2759"/>
<feature type="compositionally biased region" description="Low complexity" evidence="1">
    <location>
        <begin position="10"/>
        <end position="22"/>
    </location>
</feature>
<comment type="caution">
    <text evidence="3">The sequence shown here is derived from an EMBL/GenBank/DDBJ whole genome shotgun (WGS) entry which is preliminary data.</text>
</comment>
<protein>
    <submittedName>
        <fullName evidence="3">Uncharacterized protein</fullName>
    </submittedName>
</protein>
<proteinExistence type="predicted"/>
<organism evidence="3 4">
    <name type="scientific">Schizophyllum amplum</name>
    <dbReference type="NCBI Taxonomy" id="97359"/>
    <lineage>
        <taxon>Eukaryota</taxon>
        <taxon>Fungi</taxon>
        <taxon>Dikarya</taxon>
        <taxon>Basidiomycota</taxon>
        <taxon>Agaricomycotina</taxon>
        <taxon>Agaricomycetes</taxon>
        <taxon>Agaricomycetidae</taxon>
        <taxon>Agaricales</taxon>
        <taxon>Schizophyllaceae</taxon>
        <taxon>Schizophyllum</taxon>
    </lineage>
</organism>
<evidence type="ECO:0000256" key="2">
    <source>
        <dbReference type="SAM" id="Phobius"/>
    </source>
</evidence>
<feature type="region of interest" description="Disordered" evidence="1">
    <location>
        <begin position="118"/>
        <end position="140"/>
    </location>
</feature>
<name>A0A550CWY1_9AGAR</name>
<accession>A0A550CWY1</accession>
<feature type="region of interest" description="Disordered" evidence="1">
    <location>
        <begin position="1"/>
        <end position="24"/>
    </location>
</feature>
<keyword evidence="2" id="KW-0472">Membrane</keyword>
<sequence length="173" mass="18495">MATSSTPSNQLARQALRAASASGSLPPAWRTLRARDDLPDEELENDGSPQQHMEHTVVIVCSIIGSMVVVLIALAFCSCLVRRLNETRRRARFDRVDAEIGHTGGHLLPVTAANLARPPATHSRMTGSTNSDGTTMGTGSCNPKMGTGPCGGADSDHLPTCKEKVAYEHREYA</sequence>